<gene>
    <name evidence="1" type="ORF">JL09_g5634</name>
</gene>
<dbReference type="EMBL" id="JQFK01000856">
    <property type="protein sequence ID" value="KGK35216.1"/>
    <property type="molecule type" value="Genomic_DNA"/>
</dbReference>
<evidence type="ECO:0000313" key="2">
    <source>
        <dbReference type="Proteomes" id="UP000029867"/>
    </source>
</evidence>
<reference evidence="2" key="1">
    <citation type="journal article" date="2014" name="Microb. Cell Fact.">
        <title>Exploiting Issatchenkia orientalis SD108 for succinic acid production.</title>
        <authorList>
            <person name="Xiao H."/>
            <person name="Shao Z."/>
            <person name="Jiang Y."/>
            <person name="Dole S."/>
            <person name="Zhao H."/>
        </authorList>
    </citation>
    <scope>NUCLEOTIDE SEQUENCE [LARGE SCALE GENOMIC DNA]</scope>
    <source>
        <strain evidence="2">SD108</strain>
    </source>
</reference>
<organism evidence="1 2">
    <name type="scientific">Pichia kudriavzevii</name>
    <name type="common">Yeast</name>
    <name type="synonym">Issatchenkia orientalis</name>
    <dbReference type="NCBI Taxonomy" id="4909"/>
    <lineage>
        <taxon>Eukaryota</taxon>
        <taxon>Fungi</taxon>
        <taxon>Dikarya</taxon>
        <taxon>Ascomycota</taxon>
        <taxon>Saccharomycotina</taxon>
        <taxon>Pichiomycetes</taxon>
        <taxon>Pichiales</taxon>
        <taxon>Pichiaceae</taxon>
        <taxon>Pichia</taxon>
    </lineage>
</organism>
<dbReference type="Proteomes" id="UP000029867">
    <property type="component" value="Unassembled WGS sequence"/>
</dbReference>
<evidence type="ECO:0000313" key="1">
    <source>
        <dbReference type="EMBL" id="KGK35216.1"/>
    </source>
</evidence>
<sequence>MSADAIKSTGLNINPPLSSLVRRNESYLTFIYSIDVDEVENPDNIN</sequence>
<protein>
    <submittedName>
        <fullName evidence="1">Uncharacterized protein</fullName>
    </submittedName>
</protein>
<name>A0A099NTK4_PICKU</name>
<comment type="caution">
    <text evidence="1">The sequence shown here is derived from an EMBL/GenBank/DDBJ whole genome shotgun (WGS) entry which is preliminary data.</text>
</comment>
<dbReference type="AlphaFoldDB" id="A0A099NTK4"/>
<proteinExistence type="predicted"/>
<accession>A0A099NTK4</accession>
<dbReference type="HOGENOM" id="CLU_3191451_0_0_1"/>